<protein>
    <submittedName>
        <fullName evidence="1">Uncharacterized protein</fullName>
    </submittedName>
</protein>
<reference evidence="1" key="1">
    <citation type="submission" date="2023-10" db="EMBL/GenBank/DDBJ databases">
        <authorList>
            <person name="Rodriguez Cubillos JULIANA M."/>
            <person name="De Vega J."/>
        </authorList>
    </citation>
    <scope>NUCLEOTIDE SEQUENCE</scope>
</reference>
<proteinExistence type="predicted"/>
<name>A0ACB0IR53_TRIPR</name>
<comment type="caution">
    <text evidence="1">The sequence shown here is derived from an EMBL/GenBank/DDBJ whole genome shotgun (WGS) entry which is preliminary data.</text>
</comment>
<dbReference type="Proteomes" id="UP001177021">
    <property type="component" value="Unassembled WGS sequence"/>
</dbReference>
<keyword evidence="2" id="KW-1185">Reference proteome</keyword>
<gene>
    <name evidence="1" type="ORF">MILVUS5_LOCUS5312</name>
</gene>
<evidence type="ECO:0000313" key="2">
    <source>
        <dbReference type="Proteomes" id="UP001177021"/>
    </source>
</evidence>
<accession>A0ACB0IR53</accession>
<organism evidence="1 2">
    <name type="scientific">Trifolium pratense</name>
    <name type="common">Red clover</name>
    <dbReference type="NCBI Taxonomy" id="57577"/>
    <lineage>
        <taxon>Eukaryota</taxon>
        <taxon>Viridiplantae</taxon>
        <taxon>Streptophyta</taxon>
        <taxon>Embryophyta</taxon>
        <taxon>Tracheophyta</taxon>
        <taxon>Spermatophyta</taxon>
        <taxon>Magnoliopsida</taxon>
        <taxon>eudicotyledons</taxon>
        <taxon>Gunneridae</taxon>
        <taxon>Pentapetalae</taxon>
        <taxon>rosids</taxon>
        <taxon>fabids</taxon>
        <taxon>Fabales</taxon>
        <taxon>Fabaceae</taxon>
        <taxon>Papilionoideae</taxon>
        <taxon>50 kb inversion clade</taxon>
        <taxon>NPAAA clade</taxon>
        <taxon>Hologalegina</taxon>
        <taxon>IRL clade</taxon>
        <taxon>Trifolieae</taxon>
        <taxon>Trifolium</taxon>
    </lineage>
</organism>
<dbReference type="EMBL" id="CASHSV030000002">
    <property type="protein sequence ID" value="CAJ2634389.1"/>
    <property type="molecule type" value="Genomic_DNA"/>
</dbReference>
<sequence length="199" mass="21838">MEGEGKAINIDGVEGNYERDHHELATIKPTTWELVLRLLAFVLTIAAAIVIGLDKQSKVVPIKLVDSLPPLNIAVYAKWHYLSAFVYFLVANVIACTYGAISMLLTFLNRGKRKVLLGKLVTLLDALMVALLFSGIGAAGAIGLLGYQGNSHVRWNKVCNVFDKFCHQVAASIILSLLGSLAFLLLIVLLPILRFHRRT</sequence>
<evidence type="ECO:0000313" key="1">
    <source>
        <dbReference type="EMBL" id="CAJ2634389.1"/>
    </source>
</evidence>